<dbReference type="PATRIC" id="fig|1156913.3.peg.7118"/>
<sequence length="83" mass="8921">MAYGNSFADMHHDICGHLKAGLNALVTGTWFATGDEHKLSDSAFADLKARRIAATREAEDLVTRALNRLDQVNPDHAGNGSKG</sequence>
<evidence type="ECO:0000313" key="2">
    <source>
        <dbReference type="Proteomes" id="UP000013968"/>
    </source>
</evidence>
<dbReference type="RefSeq" id="WP_016337255.1">
    <property type="nucleotide sequence ID" value="NC_021252.1"/>
</dbReference>
<reference evidence="1 2" key="1">
    <citation type="journal article" date="2013" name="BMC Genomics">
        <title>ContigScape: a Cytoscape plugin facilitating microbial genome gap closing.</title>
        <authorList>
            <person name="Tang B."/>
            <person name="Wang Q."/>
            <person name="Yang M."/>
            <person name="Xie F."/>
            <person name="Zhu Y."/>
            <person name="Zhuo Y."/>
            <person name="Wang S."/>
            <person name="Gao H."/>
            <person name="Ding X."/>
            <person name="Zhang L."/>
            <person name="Zhao G."/>
            <person name="Zheng H."/>
        </authorList>
    </citation>
    <scope>NUCLEOTIDE SEQUENCE [LARGE SCALE GENOMIC DNA]</scope>
    <source>
        <strain evidence="1 2">HCCB10007</strain>
    </source>
</reference>
<gene>
    <name evidence="1" type="ORF">AORI_6974</name>
</gene>
<proteinExistence type="predicted"/>
<dbReference type="EMBL" id="CP003410">
    <property type="protein sequence ID" value="AGM09556.1"/>
    <property type="molecule type" value="Genomic_DNA"/>
</dbReference>
<evidence type="ECO:0000313" key="1">
    <source>
        <dbReference type="EMBL" id="AGM09556.1"/>
    </source>
</evidence>
<dbReference type="HOGENOM" id="CLU_2535235_0_0_11"/>
<accession>R4TBC7</accession>
<protein>
    <submittedName>
        <fullName evidence="1">Uncharacterized protein</fullName>
    </submittedName>
</protein>
<organism evidence="1 2">
    <name type="scientific">Amycolatopsis keratiniphila</name>
    <dbReference type="NCBI Taxonomy" id="129921"/>
    <lineage>
        <taxon>Bacteria</taxon>
        <taxon>Bacillati</taxon>
        <taxon>Actinomycetota</taxon>
        <taxon>Actinomycetes</taxon>
        <taxon>Pseudonocardiales</taxon>
        <taxon>Pseudonocardiaceae</taxon>
        <taxon>Amycolatopsis</taxon>
        <taxon>Amycolatopsis japonica group</taxon>
    </lineage>
</organism>
<dbReference type="Proteomes" id="UP000013968">
    <property type="component" value="Chromosome"/>
</dbReference>
<keyword evidence="2" id="KW-1185">Reference proteome</keyword>
<dbReference type="AlphaFoldDB" id="R4TBC7"/>
<dbReference type="KEGG" id="aoi:AORI_6974"/>
<name>R4TBC7_9PSEU</name>